<dbReference type="AlphaFoldDB" id="F9XBP8"/>
<dbReference type="GeneID" id="13393923"/>
<sequence>MVRPSIGNAANFCKHVKCNSQKHQNQSPATSMNLAPDSQLARNGRITVPKGTTTSSTGSKNCTTIRSLVPPIVRSPARPDLPPCPRSSQDDCAGEKRQ</sequence>
<evidence type="ECO:0000313" key="2">
    <source>
        <dbReference type="EMBL" id="EGP87653.1"/>
    </source>
</evidence>
<dbReference type="Proteomes" id="UP000008062">
    <property type="component" value="Chromosome 5"/>
</dbReference>
<accession>F9XBP8</accession>
<evidence type="ECO:0000313" key="3">
    <source>
        <dbReference type="Proteomes" id="UP000008062"/>
    </source>
</evidence>
<dbReference type="RefSeq" id="XP_003852677.1">
    <property type="nucleotide sequence ID" value="XM_003852629.1"/>
</dbReference>
<dbReference type="InParanoid" id="F9XBP8"/>
<dbReference type="HOGENOM" id="CLU_2335254_0_0_1"/>
<feature type="compositionally biased region" description="Polar residues" evidence="1">
    <location>
        <begin position="20"/>
        <end position="33"/>
    </location>
</feature>
<protein>
    <submittedName>
        <fullName evidence="2">Uncharacterized protein</fullName>
    </submittedName>
</protein>
<feature type="compositionally biased region" description="Low complexity" evidence="1">
    <location>
        <begin position="50"/>
        <end position="64"/>
    </location>
</feature>
<reference evidence="2 3" key="1">
    <citation type="journal article" date="2011" name="PLoS Genet.">
        <title>Finished genome of the fungal wheat pathogen Mycosphaerella graminicola reveals dispensome structure, chromosome plasticity, and stealth pathogenesis.</title>
        <authorList>
            <person name="Goodwin S.B."/>
            <person name="Ben M'barek S."/>
            <person name="Dhillon B."/>
            <person name="Wittenberg A.H.J."/>
            <person name="Crane C.F."/>
            <person name="Hane J.K."/>
            <person name="Foster A.J."/>
            <person name="Van der Lee T.A.J."/>
            <person name="Grimwood J."/>
            <person name="Aerts A."/>
            <person name="Antoniw J."/>
            <person name="Bailey A."/>
            <person name="Bluhm B."/>
            <person name="Bowler J."/>
            <person name="Bristow J."/>
            <person name="van der Burgt A."/>
            <person name="Canto-Canche B."/>
            <person name="Churchill A.C.L."/>
            <person name="Conde-Ferraez L."/>
            <person name="Cools H.J."/>
            <person name="Coutinho P.M."/>
            <person name="Csukai M."/>
            <person name="Dehal P."/>
            <person name="De Wit P."/>
            <person name="Donzelli B."/>
            <person name="van de Geest H.C."/>
            <person name="van Ham R.C.H.J."/>
            <person name="Hammond-Kosack K.E."/>
            <person name="Henrissat B."/>
            <person name="Kilian A."/>
            <person name="Kobayashi A.K."/>
            <person name="Koopmann E."/>
            <person name="Kourmpetis Y."/>
            <person name="Kuzniar A."/>
            <person name="Lindquist E."/>
            <person name="Lombard V."/>
            <person name="Maliepaard C."/>
            <person name="Martins N."/>
            <person name="Mehrabi R."/>
            <person name="Nap J.P.H."/>
            <person name="Ponomarenko A."/>
            <person name="Rudd J.J."/>
            <person name="Salamov A."/>
            <person name="Schmutz J."/>
            <person name="Schouten H.J."/>
            <person name="Shapiro H."/>
            <person name="Stergiopoulos I."/>
            <person name="Torriani S.F.F."/>
            <person name="Tu H."/>
            <person name="de Vries R.P."/>
            <person name="Waalwijk C."/>
            <person name="Ware S.B."/>
            <person name="Wiebenga A."/>
            <person name="Zwiers L.-H."/>
            <person name="Oliver R.P."/>
            <person name="Grigoriev I.V."/>
            <person name="Kema G.H.J."/>
        </authorList>
    </citation>
    <scope>NUCLEOTIDE SEQUENCE [LARGE SCALE GENOMIC DNA]</scope>
    <source>
        <strain evidence="3">CBS 115943 / IPO323</strain>
    </source>
</reference>
<feature type="region of interest" description="Disordered" evidence="1">
    <location>
        <begin position="20"/>
        <end position="98"/>
    </location>
</feature>
<proteinExistence type="predicted"/>
<evidence type="ECO:0000256" key="1">
    <source>
        <dbReference type="SAM" id="MobiDB-lite"/>
    </source>
</evidence>
<organism evidence="2 3">
    <name type="scientific">Zymoseptoria tritici (strain CBS 115943 / IPO323)</name>
    <name type="common">Speckled leaf blotch fungus</name>
    <name type="synonym">Septoria tritici</name>
    <dbReference type="NCBI Taxonomy" id="336722"/>
    <lineage>
        <taxon>Eukaryota</taxon>
        <taxon>Fungi</taxon>
        <taxon>Dikarya</taxon>
        <taxon>Ascomycota</taxon>
        <taxon>Pezizomycotina</taxon>
        <taxon>Dothideomycetes</taxon>
        <taxon>Dothideomycetidae</taxon>
        <taxon>Mycosphaerellales</taxon>
        <taxon>Mycosphaerellaceae</taxon>
        <taxon>Zymoseptoria</taxon>
    </lineage>
</organism>
<dbReference type="KEGG" id="ztr:MYCGRDRAFT_80752"/>
<gene>
    <name evidence="2" type="ORF">MYCGRDRAFT_80752</name>
</gene>
<dbReference type="EMBL" id="CM001200">
    <property type="protein sequence ID" value="EGP87653.1"/>
    <property type="molecule type" value="Genomic_DNA"/>
</dbReference>
<name>F9XBP8_ZYMTI</name>
<keyword evidence="3" id="KW-1185">Reference proteome</keyword>